<proteinExistence type="inferred from homology"/>
<comment type="similarity">
    <text evidence="1">Belongs to the short-chain dehydrogenases/reductases (SDR) family.</text>
</comment>
<sequence>MPTSSTSLDLAGRALLITGASSGLGAHLSRAAATRGAAVALAARRTDRMRDLVDAIADQGGKAVAVAMDVADEASITAGFDAAEAAIGPITSVLANAGLNIPGPALDLTAADYDSIMSVNLRGVFLTAREGARRMITNGSKDKGDGRIVLVGSVGSHRVLPGLMAYSTSKAGVLMMGKSLAREWANRGINVNVVMPGWIKTELNSEWLESPAGQRLIDSFPRKRVMAPEDLEAVTFYLLSDACRAITGGGFELDDGQSI</sequence>
<dbReference type="AlphaFoldDB" id="A0A9X2HPR1"/>
<protein>
    <submittedName>
        <fullName evidence="3">SDR family oxidoreductase</fullName>
    </submittedName>
</protein>
<dbReference type="InterPro" id="IPR020904">
    <property type="entry name" value="Sc_DH/Rdtase_CS"/>
</dbReference>
<dbReference type="InterPro" id="IPR002347">
    <property type="entry name" value="SDR_fam"/>
</dbReference>
<evidence type="ECO:0000256" key="1">
    <source>
        <dbReference type="ARBA" id="ARBA00006484"/>
    </source>
</evidence>
<dbReference type="GO" id="GO:0016491">
    <property type="term" value="F:oxidoreductase activity"/>
    <property type="evidence" value="ECO:0007669"/>
    <property type="project" value="UniProtKB-KW"/>
</dbReference>
<accession>A0A9X2HPR1</accession>
<evidence type="ECO:0000313" key="4">
    <source>
        <dbReference type="Proteomes" id="UP001139451"/>
    </source>
</evidence>
<dbReference type="Pfam" id="PF13561">
    <property type="entry name" value="adh_short_C2"/>
    <property type="match status" value="1"/>
</dbReference>
<dbReference type="RefSeq" id="WP_254293712.1">
    <property type="nucleotide sequence ID" value="NZ_JAMLDX010000009.1"/>
</dbReference>
<evidence type="ECO:0000313" key="3">
    <source>
        <dbReference type="EMBL" id="MCP3731268.1"/>
    </source>
</evidence>
<dbReference type="PRINTS" id="PR00081">
    <property type="entry name" value="GDHRDH"/>
</dbReference>
<name>A0A9X2HPR1_9SPHN</name>
<dbReference type="Gene3D" id="3.40.50.720">
    <property type="entry name" value="NAD(P)-binding Rossmann-like Domain"/>
    <property type="match status" value="1"/>
</dbReference>
<dbReference type="PROSITE" id="PS00061">
    <property type="entry name" value="ADH_SHORT"/>
    <property type="match status" value="1"/>
</dbReference>
<dbReference type="SUPFAM" id="SSF51735">
    <property type="entry name" value="NAD(P)-binding Rossmann-fold domains"/>
    <property type="match status" value="1"/>
</dbReference>
<dbReference type="PANTHER" id="PTHR43669:SF3">
    <property type="entry name" value="ALCOHOL DEHYDROGENASE, PUTATIVE (AFU_ORTHOLOGUE AFUA_3G03445)-RELATED"/>
    <property type="match status" value="1"/>
</dbReference>
<organism evidence="3 4">
    <name type="scientific">Sphingomonas tagetis</name>
    <dbReference type="NCBI Taxonomy" id="2949092"/>
    <lineage>
        <taxon>Bacteria</taxon>
        <taxon>Pseudomonadati</taxon>
        <taxon>Pseudomonadota</taxon>
        <taxon>Alphaproteobacteria</taxon>
        <taxon>Sphingomonadales</taxon>
        <taxon>Sphingomonadaceae</taxon>
        <taxon>Sphingomonas</taxon>
    </lineage>
</organism>
<keyword evidence="4" id="KW-1185">Reference proteome</keyword>
<evidence type="ECO:0000256" key="2">
    <source>
        <dbReference type="ARBA" id="ARBA00023002"/>
    </source>
</evidence>
<dbReference type="EMBL" id="JAMLDX010000009">
    <property type="protein sequence ID" value="MCP3731268.1"/>
    <property type="molecule type" value="Genomic_DNA"/>
</dbReference>
<comment type="caution">
    <text evidence="3">The sequence shown here is derived from an EMBL/GenBank/DDBJ whole genome shotgun (WGS) entry which is preliminary data.</text>
</comment>
<reference evidence="3" key="1">
    <citation type="submission" date="2022-05" db="EMBL/GenBank/DDBJ databases">
        <title>Sphingomonas sp. strain MG17 Genome sequencing and assembly.</title>
        <authorList>
            <person name="Kim I."/>
        </authorList>
    </citation>
    <scope>NUCLEOTIDE SEQUENCE</scope>
    <source>
        <strain evidence="3">MG17</strain>
    </source>
</reference>
<gene>
    <name evidence="3" type="ORF">M9978_12605</name>
</gene>
<keyword evidence="2" id="KW-0560">Oxidoreductase</keyword>
<dbReference type="PRINTS" id="PR00080">
    <property type="entry name" value="SDRFAMILY"/>
</dbReference>
<dbReference type="CDD" id="cd05233">
    <property type="entry name" value="SDR_c"/>
    <property type="match status" value="1"/>
</dbReference>
<dbReference type="Proteomes" id="UP001139451">
    <property type="component" value="Unassembled WGS sequence"/>
</dbReference>
<dbReference type="InterPro" id="IPR036291">
    <property type="entry name" value="NAD(P)-bd_dom_sf"/>
</dbReference>
<dbReference type="PANTHER" id="PTHR43669">
    <property type="entry name" value="5-KETO-D-GLUCONATE 5-REDUCTASE"/>
    <property type="match status" value="1"/>
</dbReference>
<dbReference type="FunFam" id="3.40.50.720:FF:000084">
    <property type="entry name" value="Short-chain dehydrogenase reductase"/>
    <property type="match status" value="1"/>
</dbReference>